<sequence length="218" mass="25030">MGDTVDLMEKRRARRQRKILASAESRLSMITGTQSEDEHALTYRKLGFRESPTPSPSTSTTSLPLVEEKNTLAEHYPSPNDPRRQKYEEKLLTPGKHRAAVQKAIEEEQADELKEGLLGGKISQILLAGMMRKSNPPVTKSCHPANKYWNLLHFISMAWLGFLAVYEEISYHGFEQAMNLIKDPSLKEDTTVHFPVFWYFVILEITLHFGRSMYQPYT</sequence>
<accession>A0ABP9YFY5</accession>
<protein>
    <submittedName>
        <fullName evidence="3">Uncharacterized protein</fullName>
    </submittedName>
</protein>
<proteinExistence type="predicted"/>
<keyword evidence="2" id="KW-0812">Transmembrane</keyword>
<feature type="compositionally biased region" description="Low complexity" evidence="1">
    <location>
        <begin position="56"/>
        <end position="65"/>
    </location>
</feature>
<reference evidence="3 4" key="1">
    <citation type="submission" date="2024-04" db="EMBL/GenBank/DDBJ databases">
        <title>genome sequences of Mucor flavus KT1a and Helicostylum pulchrum KT1b strains isolation_sourced from the surface of a dry-aged beef.</title>
        <authorList>
            <person name="Toyotome T."/>
            <person name="Hosono M."/>
            <person name="Torimaru M."/>
            <person name="Fukuda K."/>
            <person name="Mikami N."/>
        </authorList>
    </citation>
    <scope>NUCLEOTIDE SEQUENCE [LARGE SCALE GENOMIC DNA]</scope>
    <source>
        <strain evidence="3 4">KT1b</strain>
    </source>
</reference>
<keyword evidence="4" id="KW-1185">Reference proteome</keyword>
<feature type="transmembrane region" description="Helical" evidence="2">
    <location>
        <begin position="148"/>
        <end position="166"/>
    </location>
</feature>
<evidence type="ECO:0000256" key="2">
    <source>
        <dbReference type="SAM" id="Phobius"/>
    </source>
</evidence>
<comment type="caution">
    <text evidence="3">The sequence shown here is derived from an EMBL/GenBank/DDBJ whole genome shotgun (WGS) entry which is preliminary data.</text>
</comment>
<dbReference type="EMBL" id="BAABUJ010000052">
    <property type="protein sequence ID" value="GAA5805857.1"/>
    <property type="molecule type" value="Genomic_DNA"/>
</dbReference>
<evidence type="ECO:0000313" key="3">
    <source>
        <dbReference type="EMBL" id="GAA5805857.1"/>
    </source>
</evidence>
<evidence type="ECO:0000313" key="4">
    <source>
        <dbReference type="Proteomes" id="UP001476247"/>
    </source>
</evidence>
<keyword evidence="2" id="KW-1133">Transmembrane helix</keyword>
<feature type="region of interest" description="Disordered" evidence="1">
    <location>
        <begin position="44"/>
        <end position="65"/>
    </location>
</feature>
<gene>
    <name evidence="3" type="ORF">HPULCUR_011383</name>
</gene>
<dbReference type="Proteomes" id="UP001476247">
    <property type="component" value="Unassembled WGS sequence"/>
</dbReference>
<evidence type="ECO:0000256" key="1">
    <source>
        <dbReference type="SAM" id="MobiDB-lite"/>
    </source>
</evidence>
<organism evidence="3 4">
    <name type="scientific">Helicostylum pulchrum</name>
    <dbReference type="NCBI Taxonomy" id="562976"/>
    <lineage>
        <taxon>Eukaryota</taxon>
        <taxon>Fungi</taxon>
        <taxon>Fungi incertae sedis</taxon>
        <taxon>Mucoromycota</taxon>
        <taxon>Mucoromycotina</taxon>
        <taxon>Mucoromycetes</taxon>
        <taxon>Mucorales</taxon>
        <taxon>Mucorineae</taxon>
        <taxon>Mucoraceae</taxon>
        <taxon>Helicostylum</taxon>
    </lineage>
</organism>
<feature type="transmembrane region" description="Helical" evidence="2">
    <location>
        <begin position="196"/>
        <end position="214"/>
    </location>
</feature>
<name>A0ABP9YFY5_9FUNG</name>
<keyword evidence="2" id="KW-0472">Membrane</keyword>